<feature type="compositionally biased region" description="Low complexity" evidence="6">
    <location>
        <begin position="33"/>
        <end position="43"/>
    </location>
</feature>
<dbReference type="InterPro" id="IPR038207">
    <property type="entry name" value="DIX_dom_sf"/>
</dbReference>
<dbReference type="Proteomes" id="UP000677054">
    <property type="component" value="Unassembled WGS sequence"/>
</dbReference>
<keyword evidence="2" id="KW-0217">Developmental protein</keyword>
<evidence type="ECO:0000256" key="6">
    <source>
        <dbReference type="SAM" id="MobiDB-lite"/>
    </source>
</evidence>
<comment type="subcellular location">
    <subcellularLocation>
        <location evidence="1">Cytoplasm</location>
    </subcellularLocation>
</comment>
<dbReference type="SMART" id="SM00021">
    <property type="entry name" value="DAX"/>
    <property type="match status" value="1"/>
</dbReference>
<dbReference type="SUPFAM" id="SSF54236">
    <property type="entry name" value="Ubiquitin-like"/>
    <property type="match status" value="1"/>
</dbReference>
<evidence type="ECO:0000259" key="7">
    <source>
        <dbReference type="PROSITE" id="PS50841"/>
    </source>
</evidence>
<dbReference type="InterPro" id="IPR001158">
    <property type="entry name" value="DIX"/>
</dbReference>
<feature type="domain" description="DIX" evidence="7">
    <location>
        <begin position="74"/>
        <end position="137"/>
    </location>
</feature>
<evidence type="ECO:0000256" key="5">
    <source>
        <dbReference type="PROSITE-ProRule" id="PRU00069"/>
    </source>
</evidence>
<dbReference type="AlphaFoldDB" id="A0A7R9AK46"/>
<dbReference type="InterPro" id="IPR015506">
    <property type="entry name" value="Dsh/Dvl-rel"/>
</dbReference>
<dbReference type="OrthoDB" id="10007451at2759"/>
<evidence type="ECO:0000313" key="9">
    <source>
        <dbReference type="Proteomes" id="UP000677054"/>
    </source>
</evidence>
<keyword evidence="4 5" id="KW-0879">Wnt signaling pathway</keyword>
<protein>
    <recommendedName>
        <fullName evidence="7">DIX domain-containing protein</fullName>
    </recommendedName>
</protein>
<dbReference type="EMBL" id="LR920333">
    <property type="protein sequence ID" value="CAD7255250.1"/>
    <property type="molecule type" value="Genomic_DNA"/>
</dbReference>
<evidence type="ECO:0000256" key="3">
    <source>
        <dbReference type="ARBA" id="ARBA00022490"/>
    </source>
</evidence>
<accession>A0A7R9AK46</accession>
<keyword evidence="3" id="KW-0963">Cytoplasm</keyword>
<evidence type="ECO:0000256" key="1">
    <source>
        <dbReference type="ARBA" id="ARBA00004496"/>
    </source>
</evidence>
<dbReference type="GO" id="GO:0005829">
    <property type="term" value="C:cytosol"/>
    <property type="evidence" value="ECO:0007669"/>
    <property type="project" value="TreeGrafter"/>
</dbReference>
<dbReference type="Pfam" id="PF00778">
    <property type="entry name" value="DIX"/>
    <property type="match status" value="1"/>
</dbReference>
<keyword evidence="9" id="KW-1185">Reference proteome</keyword>
<proteinExistence type="predicted"/>
<sequence>ATDSQQHTLDTLEQSVSVLLERLGSLETRTAWVSPHASSHASPHPVPPSHPRRTRDASNTKRMPITAFLGSNGENSTKVIYFTERTVTPFLTSVPRRLGEVTLADFKQVFDRAGNYRFHFRSHDPEFGLVKEEVKNV</sequence>
<organism evidence="8">
    <name type="scientific">Darwinula stevensoni</name>
    <dbReference type="NCBI Taxonomy" id="69355"/>
    <lineage>
        <taxon>Eukaryota</taxon>
        <taxon>Metazoa</taxon>
        <taxon>Ecdysozoa</taxon>
        <taxon>Arthropoda</taxon>
        <taxon>Crustacea</taxon>
        <taxon>Oligostraca</taxon>
        <taxon>Ostracoda</taxon>
        <taxon>Podocopa</taxon>
        <taxon>Podocopida</taxon>
        <taxon>Darwinulocopina</taxon>
        <taxon>Darwinuloidea</taxon>
        <taxon>Darwinulidae</taxon>
        <taxon>Darwinula</taxon>
    </lineage>
</organism>
<feature type="region of interest" description="Disordered" evidence="6">
    <location>
        <begin position="31"/>
        <end position="72"/>
    </location>
</feature>
<dbReference type="PANTHER" id="PTHR10878">
    <property type="entry name" value="SEGMENT POLARITY PROTEIN DISHEVELLED"/>
    <property type="match status" value="1"/>
</dbReference>
<dbReference type="PROSITE" id="PS50841">
    <property type="entry name" value="DIX"/>
    <property type="match status" value="1"/>
</dbReference>
<feature type="non-terminal residue" evidence="8">
    <location>
        <position position="1"/>
    </location>
</feature>
<reference evidence="8" key="1">
    <citation type="submission" date="2020-11" db="EMBL/GenBank/DDBJ databases">
        <authorList>
            <person name="Tran Van P."/>
        </authorList>
    </citation>
    <scope>NUCLEOTIDE SEQUENCE</scope>
</reference>
<evidence type="ECO:0000256" key="4">
    <source>
        <dbReference type="ARBA" id="ARBA00022687"/>
    </source>
</evidence>
<dbReference type="Gene3D" id="2.40.240.130">
    <property type="match status" value="1"/>
</dbReference>
<evidence type="ECO:0000313" key="8">
    <source>
        <dbReference type="EMBL" id="CAD7255250.1"/>
    </source>
</evidence>
<dbReference type="GO" id="GO:0060070">
    <property type="term" value="P:canonical Wnt signaling pathway"/>
    <property type="evidence" value="ECO:0007669"/>
    <property type="project" value="TreeGrafter"/>
</dbReference>
<dbReference type="InterPro" id="IPR029071">
    <property type="entry name" value="Ubiquitin-like_domsf"/>
</dbReference>
<evidence type="ECO:0000256" key="2">
    <source>
        <dbReference type="ARBA" id="ARBA00022473"/>
    </source>
</evidence>
<dbReference type="EMBL" id="CAJPEV010020815">
    <property type="protein sequence ID" value="CAG0908036.1"/>
    <property type="molecule type" value="Genomic_DNA"/>
</dbReference>
<gene>
    <name evidence="8" type="ORF">DSTB1V02_LOCUS14995</name>
</gene>
<name>A0A7R9AK46_9CRUS</name>
<dbReference type="PANTHER" id="PTHR10878:SF22">
    <property type="entry name" value="DIXIN"/>
    <property type="match status" value="1"/>
</dbReference>